<evidence type="ECO:0000256" key="1">
    <source>
        <dbReference type="ARBA" id="ARBA00003456"/>
    </source>
</evidence>
<evidence type="ECO:0000256" key="4">
    <source>
        <dbReference type="ARBA" id="ARBA00022448"/>
    </source>
</evidence>
<dbReference type="InterPro" id="IPR000131">
    <property type="entry name" value="ATP_synth_F1_gsu"/>
</dbReference>
<sequence length="277" mass="32368">MPKLNRLRARFVQIQNIEKMTNVMEMIANAKIPKIKNKFKIVQEYFENLDYIFQNILANLSKKKVVELTNTDSKKNLYIIFGSNLGFCGALNNLILKNVVPQLQKNDEIIVFGKKIYNFLSINYSNLIIKFFLNIEETNFSEPILEISNFVNQSIFERKYKKIFICYNKFISIIHSKPEMQNLFDFKKNTIKYGGYGIEFEPNATEVFKKLMPFYIKSILEKLFIESKLVETSARRTSMESATENASEILHKLETEINSSRQAMITQEIIEIISGKM</sequence>
<evidence type="ECO:0000313" key="10">
    <source>
        <dbReference type="EMBL" id="AGM21831.1"/>
    </source>
</evidence>
<dbReference type="Gene3D" id="3.40.1380.10">
    <property type="match status" value="1"/>
</dbReference>
<organism evidence="10 11">
    <name type="scientific">Mesomycoplasma hyopneumoniae 168-L</name>
    <dbReference type="NCBI Taxonomy" id="1116211"/>
    <lineage>
        <taxon>Bacteria</taxon>
        <taxon>Bacillati</taxon>
        <taxon>Mycoplasmatota</taxon>
        <taxon>Mycoplasmoidales</taxon>
        <taxon>Metamycoplasmataceae</taxon>
        <taxon>Mesomycoplasma</taxon>
    </lineage>
</organism>
<evidence type="ECO:0000256" key="6">
    <source>
        <dbReference type="ARBA" id="ARBA00023065"/>
    </source>
</evidence>
<protein>
    <submittedName>
        <fullName evidence="10">ATP synthase gamma chain</fullName>
    </submittedName>
</protein>
<keyword evidence="4" id="KW-0813">Transport</keyword>
<keyword evidence="8" id="KW-0139">CF(1)</keyword>
<dbReference type="PANTHER" id="PTHR11693:SF22">
    <property type="entry name" value="ATP SYNTHASE SUBUNIT GAMMA, MITOCHONDRIAL"/>
    <property type="match status" value="1"/>
</dbReference>
<keyword evidence="5" id="KW-0375">Hydrogen ion transport</keyword>
<keyword evidence="11" id="KW-1185">Reference proteome</keyword>
<evidence type="ECO:0000256" key="3">
    <source>
        <dbReference type="ARBA" id="ARBA00007681"/>
    </source>
</evidence>
<accession>A0ABM5NMW2</accession>
<comment type="similarity">
    <text evidence="3">Belongs to the ATPase gamma chain family.</text>
</comment>
<evidence type="ECO:0000256" key="7">
    <source>
        <dbReference type="ARBA" id="ARBA00023136"/>
    </source>
</evidence>
<name>A0ABM5NMW2_MESH1</name>
<keyword evidence="6" id="KW-0406">Ion transport</keyword>
<evidence type="ECO:0000313" key="11">
    <source>
        <dbReference type="Proteomes" id="UP000013962"/>
    </source>
</evidence>
<dbReference type="Pfam" id="PF00231">
    <property type="entry name" value="ATP-synt"/>
    <property type="match status" value="1"/>
</dbReference>
<evidence type="ECO:0000256" key="9">
    <source>
        <dbReference type="ARBA" id="ARBA00023310"/>
    </source>
</evidence>
<keyword evidence="9" id="KW-0066">ATP synthesis</keyword>
<dbReference type="CDD" id="cd12151">
    <property type="entry name" value="F1-ATPase_gamma"/>
    <property type="match status" value="1"/>
</dbReference>
<dbReference type="EMBL" id="CP003131">
    <property type="protein sequence ID" value="AGM21831.1"/>
    <property type="molecule type" value="Genomic_DNA"/>
</dbReference>
<dbReference type="SUPFAM" id="SSF52943">
    <property type="entry name" value="ATP synthase (F1-ATPase), gamma subunit"/>
    <property type="match status" value="1"/>
</dbReference>
<comment type="function">
    <text evidence="1">Produces ATP from ADP in the presence of a proton gradient across the membrane. The gamma chain is believed to be important in regulating ATPase activity and the flow of protons through the CF(0) complex.</text>
</comment>
<gene>
    <name evidence="10" type="ORF">MHP168L_051</name>
</gene>
<dbReference type="PANTHER" id="PTHR11693">
    <property type="entry name" value="ATP SYNTHASE GAMMA CHAIN"/>
    <property type="match status" value="1"/>
</dbReference>
<keyword evidence="7" id="KW-0472">Membrane</keyword>
<evidence type="ECO:0000256" key="5">
    <source>
        <dbReference type="ARBA" id="ARBA00022781"/>
    </source>
</evidence>
<dbReference type="Proteomes" id="UP000013962">
    <property type="component" value="Chromosome"/>
</dbReference>
<dbReference type="RefSeq" id="WP_014579554.1">
    <property type="nucleotide sequence ID" value="NC_021283.1"/>
</dbReference>
<dbReference type="Gene3D" id="1.10.287.80">
    <property type="entry name" value="ATP synthase, gamma subunit, helix hairpin domain"/>
    <property type="match status" value="1"/>
</dbReference>
<comment type="subcellular location">
    <subcellularLocation>
        <location evidence="2">Membrane</location>
        <topology evidence="2">Peripheral membrane protein</topology>
    </subcellularLocation>
</comment>
<evidence type="ECO:0000256" key="2">
    <source>
        <dbReference type="ARBA" id="ARBA00004170"/>
    </source>
</evidence>
<proteinExistence type="inferred from homology"/>
<dbReference type="InterPro" id="IPR035968">
    <property type="entry name" value="ATP_synth_F1_ATPase_gsu"/>
</dbReference>
<evidence type="ECO:0000256" key="8">
    <source>
        <dbReference type="ARBA" id="ARBA00023196"/>
    </source>
</evidence>
<dbReference type="PRINTS" id="PR00126">
    <property type="entry name" value="ATPASEGAMMA"/>
</dbReference>
<reference evidence="10 11" key="1">
    <citation type="journal article" date="2013" name="BMC Genomics">
        <title>Comparative genomic analyses of Mycoplasma hyopneumoniae pathogenic 168 strain and its high-passaged attenuated strain.</title>
        <authorList>
            <person name="Liu W."/>
            <person name="Xiao S."/>
            <person name="Li M."/>
            <person name="Guo S."/>
            <person name="Li S."/>
            <person name="Luo R."/>
            <person name="Feng Z."/>
            <person name="Li B."/>
            <person name="Zhou Z."/>
            <person name="Shao G."/>
            <person name="Chen H."/>
            <person name="Fang L."/>
        </authorList>
    </citation>
    <scope>NUCLEOTIDE SEQUENCE [LARGE SCALE GENOMIC DNA]</scope>
    <source>
        <strain evidence="10 11">168-L</strain>
    </source>
</reference>